<accession>A0A8J5K6J7</accession>
<keyword evidence="2" id="KW-1185">Reference proteome</keyword>
<sequence>MLVAHSAALGPQDVLAHGEHALHGSTRGDGGVVFDEQLPHGLVGEGVLVKNFFEGFSPRKRLKRSFSFLRGGAVTIQPPRRGLCHLPHCCCCSQSRAQTSPPTWTAGWWPFSLLKNSNL</sequence>
<evidence type="ECO:0000313" key="2">
    <source>
        <dbReference type="Proteomes" id="UP000747542"/>
    </source>
</evidence>
<name>A0A8J5K6J7_HOMAM</name>
<comment type="caution">
    <text evidence="1">The sequence shown here is derived from an EMBL/GenBank/DDBJ whole genome shotgun (WGS) entry which is preliminary data.</text>
</comment>
<gene>
    <name evidence="1" type="ORF">Hamer_G013072</name>
</gene>
<dbReference type="Proteomes" id="UP000747542">
    <property type="component" value="Unassembled WGS sequence"/>
</dbReference>
<reference evidence="1" key="1">
    <citation type="journal article" date="2021" name="Sci. Adv.">
        <title>The American lobster genome reveals insights on longevity, neural, and immune adaptations.</title>
        <authorList>
            <person name="Polinski J.M."/>
            <person name="Zimin A.V."/>
            <person name="Clark K.F."/>
            <person name="Kohn A.B."/>
            <person name="Sadowski N."/>
            <person name="Timp W."/>
            <person name="Ptitsyn A."/>
            <person name="Khanna P."/>
            <person name="Romanova D.Y."/>
            <person name="Williams P."/>
            <person name="Greenwood S.J."/>
            <person name="Moroz L.L."/>
            <person name="Walt D.R."/>
            <person name="Bodnar A.G."/>
        </authorList>
    </citation>
    <scope>NUCLEOTIDE SEQUENCE</scope>
    <source>
        <strain evidence="1">GMGI-L3</strain>
    </source>
</reference>
<dbReference type="EMBL" id="JAHLQT010021643">
    <property type="protein sequence ID" value="KAG7167593.1"/>
    <property type="molecule type" value="Genomic_DNA"/>
</dbReference>
<dbReference type="AlphaFoldDB" id="A0A8J5K6J7"/>
<protein>
    <submittedName>
        <fullName evidence="1">Uncharacterized protein</fullName>
    </submittedName>
</protein>
<proteinExistence type="predicted"/>
<evidence type="ECO:0000313" key="1">
    <source>
        <dbReference type="EMBL" id="KAG7167593.1"/>
    </source>
</evidence>
<organism evidence="1 2">
    <name type="scientific">Homarus americanus</name>
    <name type="common">American lobster</name>
    <dbReference type="NCBI Taxonomy" id="6706"/>
    <lineage>
        <taxon>Eukaryota</taxon>
        <taxon>Metazoa</taxon>
        <taxon>Ecdysozoa</taxon>
        <taxon>Arthropoda</taxon>
        <taxon>Crustacea</taxon>
        <taxon>Multicrustacea</taxon>
        <taxon>Malacostraca</taxon>
        <taxon>Eumalacostraca</taxon>
        <taxon>Eucarida</taxon>
        <taxon>Decapoda</taxon>
        <taxon>Pleocyemata</taxon>
        <taxon>Astacidea</taxon>
        <taxon>Nephropoidea</taxon>
        <taxon>Nephropidae</taxon>
        <taxon>Homarus</taxon>
    </lineage>
</organism>